<sequence length="68" mass="7656">MERESSGIEYIETNESLSSLSFSVSLCDFPISQLILNQGFSPYTLRSSGILFMITRVLEHGTTKYAMQ</sequence>
<reference evidence="1" key="1">
    <citation type="journal article" date="2022" name="Plant J.">
        <title>Strategies of tolerance reflected in two North American maple genomes.</title>
        <authorList>
            <person name="McEvoy S.L."/>
            <person name="Sezen U.U."/>
            <person name="Trouern-Trend A."/>
            <person name="McMahon S.M."/>
            <person name="Schaberg P.G."/>
            <person name="Yang J."/>
            <person name="Wegrzyn J.L."/>
            <person name="Swenson N.G."/>
        </authorList>
    </citation>
    <scope>NUCLEOTIDE SEQUENCE</scope>
    <source>
        <strain evidence="1">NS2018</strain>
    </source>
</reference>
<name>A0AA39SZI4_ACESA</name>
<organism evidence="1 2">
    <name type="scientific">Acer saccharum</name>
    <name type="common">Sugar maple</name>
    <dbReference type="NCBI Taxonomy" id="4024"/>
    <lineage>
        <taxon>Eukaryota</taxon>
        <taxon>Viridiplantae</taxon>
        <taxon>Streptophyta</taxon>
        <taxon>Embryophyta</taxon>
        <taxon>Tracheophyta</taxon>
        <taxon>Spermatophyta</taxon>
        <taxon>Magnoliopsida</taxon>
        <taxon>eudicotyledons</taxon>
        <taxon>Gunneridae</taxon>
        <taxon>Pentapetalae</taxon>
        <taxon>rosids</taxon>
        <taxon>malvids</taxon>
        <taxon>Sapindales</taxon>
        <taxon>Sapindaceae</taxon>
        <taxon>Hippocastanoideae</taxon>
        <taxon>Acereae</taxon>
        <taxon>Acer</taxon>
    </lineage>
</organism>
<dbReference type="Proteomes" id="UP001168877">
    <property type="component" value="Unassembled WGS sequence"/>
</dbReference>
<evidence type="ECO:0000313" key="2">
    <source>
        <dbReference type="Proteomes" id="UP001168877"/>
    </source>
</evidence>
<dbReference type="AlphaFoldDB" id="A0AA39SZI4"/>
<evidence type="ECO:0000313" key="1">
    <source>
        <dbReference type="EMBL" id="KAK0599043.1"/>
    </source>
</evidence>
<keyword evidence="2" id="KW-1185">Reference proteome</keyword>
<comment type="caution">
    <text evidence="1">The sequence shown here is derived from an EMBL/GenBank/DDBJ whole genome shotgun (WGS) entry which is preliminary data.</text>
</comment>
<dbReference type="EMBL" id="JAUESC010000003">
    <property type="protein sequence ID" value="KAK0599043.1"/>
    <property type="molecule type" value="Genomic_DNA"/>
</dbReference>
<protein>
    <submittedName>
        <fullName evidence="1">Uncharacterized protein</fullName>
    </submittedName>
</protein>
<gene>
    <name evidence="1" type="ORF">LWI29_001843</name>
</gene>
<proteinExistence type="predicted"/>
<accession>A0AA39SZI4</accession>
<reference evidence="1" key="2">
    <citation type="submission" date="2023-06" db="EMBL/GenBank/DDBJ databases">
        <authorList>
            <person name="Swenson N.G."/>
            <person name="Wegrzyn J.L."/>
            <person name="Mcevoy S.L."/>
        </authorList>
    </citation>
    <scope>NUCLEOTIDE SEQUENCE</scope>
    <source>
        <strain evidence="1">NS2018</strain>
        <tissue evidence="1">Leaf</tissue>
    </source>
</reference>